<dbReference type="EMBL" id="FTMF01000015">
    <property type="protein sequence ID" value="SIR25041.1"/>
    <property type="molecule type" value="Genomic_DNA"/>
</dbReference>
<evidence type="ECO:0000313" key="4">
    <source>
        <dbReference type="Proteomes" id="UP000255231"/>
    </source>
</evidence>
<evidence type="ECO:0000313" key="3">
    <source>
        <dbReference type="Proteomes" id="UP000185725"/>
    </source>
</evidence>
<evidence type="ECO:0000313" key="2">
    <source>
        <dbReference type="EMBL" id="SUX43459.1"/>
    </source>
</evidence>
<reference evidence="1 3" key="1">
    <citation type="submission" date="2017-01" db="EMBL/GenBank/DDBJ databases">
        <authorList>
            <person name="Varghese N."/>
            <person name="Submissions S."/>
        </authorList>
    </citation>
    <scope>NUCLEOTIDE SEQUENCE [LARGE SCALE GENOMIC DNA]</scope>
    <source>
        <strain evidence="1 3">ATCC 27950</strain>
    </source>
</reference>
<dbReference type="Proteomes" id="UP000255231">
    <property type="component" value="Unassembled WGS sequence"/>
</dbReference>
<proteinExistence type="predicted"/>
<accession>A0A381FA49</accession>
<gene>
    <name evidence="2" type="ORF">NCTC13560_02031</name>
    <name evidence="1" type="ORF">SAMN05421682_115120</name>
</gene>
<protein>
    <submittedName>
        <fullName evidence="2">Uncharacterized protein</fullName>
    </submittedName>
</protein>
<dbReference type="GeneID" id="303673467"/>
<reference evidence="2 4" key="2">
    <citation type="submission" date="2018-06" db="EMBL/GenBank/DDBJ databases">
        <authorList>
            <consortium name="Pathogen Informatics"/>
            <person name="Doyle S."/>
        </authorList>
    </citation>
    <scope>NUCLEOTIDE SEQUENCE [LARGE SCALE GENOMIC DNA]</scope>
    <source>
        <strain evidence="2 4">NCTC13560</strain>
    </source>
</reference>
<dbReference type="EMBL" id="UFVS01000001">
    <property type="protein sequence ID" value="SUX43459.1"/>
    <property type="molecule type" value="Genomic_DNA"/>
</dbReference>
<keyword evidence="3" id="KW-1185">Reference proteome</keyword>
<evidence type="ECO:0000313" key="1">
    <source>
        <dbReference type="EMBL" id="SIR25041.1"/>
    </source>
</evidence>
<name>A0A381FA49_9FLAO</name>
<dbReference type="AlphaFoldDB" id="A0A381FA49"/>
<dbReference type="OrthoDB" id="9919529at2"/>
<dbReference type="KEGG" id="cil:EG358_07135"/>
<dbReference type="Proteomes" id="UP000185725">
    <property type="component" value="Unassembled WGS sequence"/>
</dbReference>
<sequence length="80" mass="9185">MPNFTAMFQYSADTFSVVHNNASRPKPNDSATVYWKTTLHRKNRSSHNLNIVEVLETRSHKTDPYALISIVRCEAQFDEG</sequence>
<dbReference type="RefSeq" id="WP_115596412.1">
    <property type="nucleotide sequence ID" value="NZ_CP033929.1"/>
</dbReference>
<organism evidence="2 4">
    <name type="scientific">Chryseobacterium indoltheticum</name>
    <dbReference type="NCBI Taxonomy" id="254"/>
    <lineage>
        <taxon>Bacteria</taxon>
        <taxon>Pseudomonadati</taxon>
        <taxon>Bacteroidota</taxon>
        <taxon>Flavobacteriia</taxon>
        <taxon>Flavobacteriales</taxon>
        <taxon>Weeksellaceae</taxon>
        <taxon>Chryseobacterium group</taxon>
        <taxon>Chryseobacterium</taxon>
    </lineage>
</organism>